<proteinExistence type="predicted"/>
<organism evidence="2 3">
    <name type="scientific">Tanacetum coccineum</name>
    <dbReference type="NCBI Taxonomy" id="301880"/>
    <lineage>
        <taxon>Eukaryota</taxon>
        <taxon>Viridiplantae</taxon>
        <taxon>Streptophyta</taxon>
        <taxon>Embryophyta</taxon>
        <taxon>Tracheophyta</taxon>
        <taxon>Spermatophyta</taxon>
        <taxon>Magnoliopsida</taxon>
        <taxon>eudicotyledons</taxon>
        <taxon>Gunneridae</taxon>
        <taxon>Pentapetalae</taxon>
        <taxon>asterids</taxon>
        <taxon>campanulids</taxon>
        <taxon>Asterales</taxon>
        <taxon>Asteraceae</taxon>
        <taxon>Asteroideae</taxon>
        <taxon>Anthemideae</taxon>
        <taxon>Anthemidinae</taxon>
        <taxon>Tanacetum</taxon>
    </lineage>
</organism>
<name>A0ABQ4ZGA3_9ASTR</name>
<dbReference type="InterPro" id="IPR013103">
    <property type="entry name" value="RVT_2"/>
</dbReference>
<dbReference type="EMBL" id="BQNB010011242">
    <property type="protein sequence ID" value="GJS88002.1"/>
    <property type="molecule type" value="Genomic_DNA"/>
</dbReference>
<feature type="domain" description="Reverse transcriptase Ty1/copia-type" evidence="1">
    <location>
        <begin position="6"/>
        <end position="71"/>
    </location>
</feature>
<dbReference type="PANTHER" id="PTHR11439:SF495">
    <property type="entry name" value="REVERSE TRANSCRIPTASE, RNA-DEPENDENT DNA POLYMERASE-RELATED"/>
    <property type="match status" value="1"/>
</dbReference>
<gene>
    <name evidence="2" type="ORF">Tco_0770638</name>
</gene>
<evidence type="ECO:0000259" key="1">
    <source>
        <dbReference type="Pfam" id="PF07727"/>
    </source>
</evidence>
<reference evidence="2" key="2">
    <citation type="submission" date="2022-01" db="EMBL/GenBank/DDBJ databases">
        <authorList>
            <person name="Yamashiro T."/>
            <person name="Shiraishi A."/>
            <person name="Satake H."/>
            <person name="Nakayama K."/>
        </authorList>
    </citation>
    <scope>NUCLEOTIDE SEQUENCE</scope>
</reference>
<sequence length="475" mass="53229">MDKNGIVIKNKERLVAQGYNQQEGIDYEQTFAPVARLEAIRIFLAYAAYMGFMVYQMDVKSAFLNGKISEGMIGSLMYLTASSPDIEFSTCLCSRYQVNPKESHLVDVKRIFRCNLDRKSASGGFQILEGKLVCWSAKKQSFVAMSSTEAECSYFVTIQVPLPYQTIQCCILGQNILTSAEVEEETKTITFLLSWWDKPMSFTQDEFISAIGLPIYKDGVPLPPKETIRAGLATLDLFDKDKPTLSSIILVNSSPLKMNNDLTFIKPHTITAASFQKPLASEVPLTSHMLKVDKHYEEPKQSLIPPFGEVNADDTADKSLARASMQRVTQLKTPTDLKTKKKRIPPFPKPSLHISLVAFELAEEQVNQPSTAEAEKVLDQNVKEEVKDDGFVAMEEVTFEQIMDEVDSKTQGAQEIAESPYDTESEIKIIKSYQAAIISGSLFIHQSSSYDQEDQDVIDICDNPLILGHDFILEY</sequence>
<accession>A0ABQ4ZGA3</accession>
<evidence type="ECO:0000313" key="3">
    <source>
        <dbReference type="Proteomes" id="UP001151760"/>
    </source>
</evidence>
<keyword evidence="3" id="KW-1185">Reference proteome</keyword>
<dbReference type="Pfam" id="PF07727">
    <property type="entry name" value="RVT_2"/>
    <property type="match status" value="1"/>
</dbReference>
<protein>
    <submittedName>
        <fullName evidence="2">Retrovirus-related pol polyprotein from transposon TNT 1-94</fullName>
    </submittedName>
</protein>
<dbReference type="PANTHER" id="PTHR11439">
    <property type="entry name" value="GAG-POL-RELATED RETROTRANSPOSON"/>
    <property type="match status" value="1"/>
</dbReference>
<comment type="caution">
    <text evidence="2">The sequence shown here is derived from an EMBL/GenBank/DDBJ whole genome shotgun (WGS) entry which is preliminary data.</text>
</comment>
<evidence type="ECO:0000313" key="2">
    <source>
        <dbReference type="EMBL" id="GJS88002.1"/>
    </source>
</evidence>
<reference evidence="2" key="1">
    <citation type="journal article" date="2022" name="Int. J. Mol. Sci.">
        <title>Draft Genome of Tanacetum Coccineum: Genomic Comparison of Closely Related Tanacetum-Family Plants.</title>
        <authorList>
            <person name="Yamashiro T."/>
            <person name="Shiraishi A."/>
            <person name="Nakayama K."/>
            <person name="Satake H."/>
        </authorList>
    </citation>
    <scope>NUCLEOTIDE SEQUENCE</scope>
</reference>
<dbReference type="Proteomes" id="UP001151760">
    <property type="component" value="Unassembled WGS sequence"/>
</dbReference>